<dbReference type="Proteomes" id="UP000432015">
    <property type="component" value="Unassembled WGS sequence"/>
</dbReference>
<keyword evidence="2" id="KW-1185">Reference proteome</keyword>
<comment type="caution">
    <text evidence="1">The sequence shown here is derived from an EMBL/GenBank/DDBJ whole genome shotgun (WGS) entry which is preliminary data.</text>
</comment>
<name>A0A7K1LAK5_9ACTN</name>
<evidence type="ECO:0000313" key="2">
    <source>
        <dbReference type="Proteomes" id="UP000432015"/>
    </source>
</evidence>
<dbReference type="EMBL" id="WOFH01000014">
    <property type="protein sequence ID" value="MUN41467.1"/>
    <property type="molecule type" value="Genomic_DNA"/>
</dbReference>
<sequence length="64" mass="7164">MSVSHLVSTGHLPEVRAVSWSCCCGASEVRHYGRTVTAVWAVRLMQVRADRHRITAAHHPTTRK</sequence>
<dbReference type="AlphaFoldDB" id="A0A7K1LAK5"/>
<proteinExistence type="predicted"/>
<evidence type="ECO:0000313" key="1">
    <source>
        <dbReference type="EMBL" id="MUN41467.1"/>
    </source>
</evidence>
<organism evidence="1 2">
    <name type="scientific">Actinomadura litoris</name>
    <dbReference type="NCBI Taxonomy" id="2678616"/>
    <lineage>
        <taxon>Bacteria</taxon>
        <taxon>Bacillati</taxon>
        <taxon>Actinomycetota</taxon>
        <taxon>Actinomycetes</taxon>
        <taxon>Streptosporangiales</taxon>
        <taxon>Thermomonosporaceae</taxon>
        <taxon>Actinomadura</taxon>
    </lineage>
</organism>
<reference evidence="1 2" key="1">
    <citation type="submission" date="2019-11" db="EMBL/GenBank/DDBJ databases">
        <authorList>
            <person name="Cao P."/>
        </authorList>
    </citation>
    <scope>NUCLEOTIDE SEQUENCE [LARGE SCALE GENOMIC DNA]</scope>
    <source>
        <strain evidence="1 2">NEAU-AAG5</strain>
    </source>
</reference>
<protein>
    <submittedName>
        <fullName evidence="1">Uncharacterized protein</fullName>
    </submittedName>
</protein>
<gene>
    <name evidence="1" type="ORF">GNZ18_33470</name>
</gene>
<accession>A0A7K1LAK5</accession>
<dbReference type="RefSeq" id="WP_156220637.1">
    <property type="nucleotide sequence ID" value="NZ_WOFH01000014.1"/>
</dbReference>